<evidence type="ECO:0000259" key="5">
    <source>
        <dbReference type="PROSITE" id="PS51401"/>
    </source>
</evidence>
<evidence type="ECO:0000256" key="2">
    <source>
        <dbReference type="ARBA" id="ARBA00022737"/>
    </source>
</evidence>
<dbReference type="Pfam" id="PF04968">
    <property type="entry name" value="CHORD"/>
    <property type="match status" value="2"/>
</dbReference>
<name>A0A443SCW2_9ACAR</name>
<gene>
    <name evidence="6" type="ORF">B4U80_03073</name>
</gene>
<dbReference type="Pfam" id="PF04969">
    <property type="entry name" value="CS"/>
    <property type="match status" value="1"/>
</dbReference>
<proteinExistence type="predicted"/>
<dbReference type="InterPro" id="IPR007052">
    <property type="entry name" value="CS_dom"/>
</dbReference>
<feature type="domain" description="CS" evidence="4">
    <location>
        <begin position="224"/>
        <end position="315"/>
    </location>
</feature>
<dbReference type="PANTHER" id="PTHR46983:SF3">
    <property type="entry name" value="CHPADIPLOID STATE MAINTENANCE PROTEIN CHPA"/>
    <property type="match status" value="1"/>
</dbReference>
<evidence type="ECO:0000259" key="4">
    <source>
        <dbReference type="PROSITE" id="PS51203"/>
    </source>
</evidence>
<dbReference type="OrthoDB" id="10261079at2759"/>
<dbReference type="Gene3D" id="4.10.1130.20">
    <property type="match status" value="2"/>
</dbReference>
<keyword evidence="2" id="KW-0677">Repeat</keyword>
<dbReference type="SUPFAM" id="SSF49764">
    <property type="entry name" value="HSP20-like chaperones"/>
    <property type="match status" value="1"/>
</dbReference>
<dbReference type="STRING" id="299467.A0A443SCW2"/>
<feature type="domain" description="CHORD" evidence="5">
    <location>
        <begin position="149"/>
        <end position="208"/>
    </location>
</feature>
<dbReference type="InterPro" id="IPR008978">
    <property type="entry name" value="HSP20-like_chaperone"/>
</dbReference>
<evidence type="ECO:0000313" key="7">
    <source>
        <dbReference type="Proteomes" id="UP000288716"/>
    </source>
</evidence>
<organism evidence="6 7">
    <name type="scientific">Leptotrombidium deliense</name>
    <dbReference type="NCBI Taxonomy" id="299467"/>
    <lineage>
        <taxon>Eukaryota</taxon>
        <taxon>Metazoa</taxon>
        <taxon>Ecdysozoa</taxon>
        <taxon>Arthropoda</taxon>
        <taxon>Chelicerata</taxon>
        <taxon>Arachnida</taxon>
        <taxon>Acari</taxon>
        <taxon>Acariformes</taxon>
        <taxon>Trombidiformes</taxon>
        <taxon>Prostigmata</taxon>
        <taxon>Anystina</taxon>
        <taxon>Parasitengona</taxon>
        <taxon>Trombiculoidea</taxon>
        <taxon>Trombiculidae</taxon>
        <taxon>Leptotrombidium</taxon>
    </lineage>
</organism>
<accession>A0A443SCW2</accession>
<dbReference type="Proteomes" id="UP000288716">
    <property type="component" value="Unassembled WGS sequence"/>
</dbReference>
<dbReference type="EMBL" id="NCKV01003857">
    <property type="protein sequence ID" value="RWS25304.1"/>
    <property type="molecule type" value="Genomic_DNA"/>
</dbReference>
<dbReference type="Gene3D" id="2.60.40.790">
    <property type="match status" value="1"/>
</dbReference>
<evidence type="ECO:0000256" key="1">
    <source>
        <dbReference type="ARBA" id="ARBA00022723"/>
    </source>
</evidence>
<dbReference type="VEuPathDB" id="VectorBase:LDEU006736"/>
<keyword evidence="1" id="KW-0479">Metal-binding</keyword>
<evidence type="ECO:0000313" key="6">
    <source>
        <dbReference type="EMBL" id="RWS25304.1"/>
    </source>
</evidence>
<dbReference type="PROSITE" id="PS51203">
    <property type="entry name" value="CS"/>
    <property type="match status" value="1"/>
</dbReference>
<dbReference type="PROSITE" id="PS51401">
    <property type="entry name" value="CHORD"/>
    <property type="match status" value="2"/>
</dbReference>
<dbReference type="GO" id="GO:0046872">
    <property type="term" value="F:metal ion binding"/>
    <property type="evidence" value="ECO:0007669"/>
    <property type="project" value="UniProtKB-KW"/>
</dbReference>
<dbReference type="InterPro" id="IPR007051">
    <property type="entry name" value="CHORD_dom"/>
</dbReference>
<dbReference type="PANTHER" id="PTHR46983">
    <property type="entry name" value="CYSTEINE AND HISTIDINE-RICH DOMAIN-CONTAINING PROTEIN 1"/>
    <property type="match status" value="1"/>
</dbReference>
<evidence type="ECO:0000256" key="3">
    <source>
        <dbReference type="ARBA" id="ARBA00022833"/>
    </source>
</evidence>
<protein>
    <submittedName>
        <fullName evidence="6">Cysteine and histidine-rich domain-containing protein 1-like protein</fullName>
    </submittedName>
</protein>
<dbReference type="AlphaFoldDB" id="A0A443SCW2"/>
<keyword evidence="7" id="KW-1185">Reference proteome</keyword>
<comment type="caution">
    <text evidence="6">The sequence shown here is derived from an EMBL/GenBank/DDBJ whole genome shotgun (WGS) entry which is preliminary data.</text>
</comment>
<reference evidence="6 7" key="1">
    <citation type="journal article" date="2018" name="Gigascience">
        <title>Genomes of trombidid mites reveal novel predicted allergens and laterally-transferred genes associated with secondary metabolism.</title>
        <authorList>
            <person name="Dong X."/>
            <person name="Chaisiri K."/>
            <person name="Xia D."/>
            <person name="Armstrong S.D."/>
            <person name="Fang Y."/>
            <person name="Donnelly M.J."/>
            <person name="Kadowaki T."/>
            <person name="McGarry J.W."/>
            <person name="Darby A.C."/>
            <person name="Makepeace B.L."/>
        </authorList>
    </citation>
    <scope>NUCLEOTIDE SEQUENCE [LARGE SCALE GENOMIC DNA]</scope>
    <source>
        <strain evidence="6">UoL-UT</strain>
    </source>
</reference>
<dbReference type="InterPro" id="IPR039790">
    <property type="entry name" value="CHRD1"/>
</dbReference>
<keyword evidence="3" id="KW-0862">Zinc</keyword>
<sequence>MSEEIQCYNRSCGKKYKESENNEKACCFHPGVPVFHDAYKGWSCCSKKTTDFTEFLNMKGCKIDFHSNVKPPEPEKNEVKEEKKEEITIKPMYEPKPRPSPDIPLVSLKSTIGNSLKPVLEKLANSTNGIGTNENGDGLNETVSIGTTCKRNACKAEYSGPQSNDESCCYHDGTPVFHEGMKFWSCCQRRTTDFNAFLDQAGCQTGKHLWFKPKSDINSKEERSKSCRYDWHQTGNNVVLSIYSKTPIPDQCLIKVNPVKLHAFVTFGLDERKEFELEVPLFGIIEVENSSVTYLNSKVEISLKKAEPIAWKYFALSE</sequence>
<feature type="domain" description="CHORD" evidence="5">
    <location>
        <begin position="7"/>
        <end position="66"/>
    </location>
</feature>